<sequence length="479" mass="53581">MARKWQKVAALGRRISSPRADECSDFDACSTSSVLEKGHFFVYSSEGKRFMVPLAYLDNDIFKELLKTSEEEMPCDAVFMEYVLSLLRRGVSKEVATALAAKTTTTFIHQALILIETSEMAKKWQKVASFKRMISSPKADERADFNACSTSSVAEKGHFNVYTLEGKRFMVPLAYLDNKIFKELLKISEEEFGLPGDGPITLPCDAASMEYVLSMLRRGISQEVERALLSSIFISCQSSCSTLIVDHTQQLATVGEKVLSKLRMARKWQIVTALGRRRISPVKTDASSDSEACTTATSVAHKGHFIVYTSDGKRFMVPLEYLDNKIFHELFRMSEEEYGLPERIEQVDWQEMKMELSNAISISLDTPLFTKDKAYSMDAASQGNVIGPPHGKPNSSSDILKSSLKILLSRYAKGTMNRFPSKVYILKWPFSATDDDVLHELKSEQASALGDEIFLLKPATFCHVFAISVMSMGIKALCI</sequence>
<dbReference type="AlphaFoldDB" id="A0A9D5BZN8"/>
<evidence type="ECO:0000313" key="2">
    <source>
        <dbReference type="EMBL" id="KAJ0963997.1"/>
    </source>
</evidence>
<dbReference type="PANTHER" id="PTHR31175">
    <property type="entry name" value="AUXIN-RESPONSIVE FAMILY PROTEIN"/>
    <property type="match status" value="1"/>
</dbReference>
<dbReference type="Pfam" id="PF02519">
    <property type="entry name" value="Auxin_inducible"/>
    <property type="match status" value="3"/>
</dbReference>
<accession>A0A9D5BZN8</accession>
<name>A0A9D5BZN8_9LILI</name>
<protein>
    <submittedName>
        <fullName evidence="2">Uncharacterized protein</fullName>
    </submittedName>
</protein>
<dbReference type="GO" id="GO:0009733">
    <property type="term" value="P:response to auxin"/>
    <property type="evidence" value="ECO:0007669"/>
    <property type="project" value="InterPro"/>
</dbReference>
<keyword evidence="3" id="KW-1185">Reference proteome</keyword>
<comment type="similarity">
    <text evidence="1">Belongs to the ARG7 family.</text>
</comment>
<reference evidence="2" key="1">
    <citation type="submission" date="2021-03" db="EMBL/GenBank/DDBJ databases">
        <authorList>
            <person name="Li Z."/>
            <person name="Yang C."/>
        </authorList>
    </citation>
    <scope>NUCLEOTIDE SEQUENCE</scope>
    <source>
        <strain evidence="2">Dzin_1.0</strain>
        <tissue evidence="2">Leaf</tissue>
    </source>
</reference>
<comment type="caution">
    <text evidence="2">The sequence shown here is derived from an EMBL/GenBank/DDBJ whole genome shotgun (WGS) entry which is preliminary data.</text>
</comment>
<organism evidence="2 3">
    <name type="scientific">Dioscorea zingiberensis</name>
    <dbReference type="NCBI Taxonomy" id="325984"/>
    <lineage>
        <taxon>Eukaryota</taxon>
        <taxon>Viridiplantae</taxon>
        <taxon>Streptophyta</taxon>
        <taxon>Embryophyta</taxon>
        <taxon>Tracheophyta</taxon>
        <taxon>Spermatophyta</taxon>
        <taxon>Magnoliopsida</taxon>
        <taxon>Liliopsida</taxon>
        <taxon>Dioscoreales</taxon>
        <taxon>Dioscoreaceae</taxon>
        <taxon>Dioscorea</taxon>
    </lineage>
</organism>
<dbReference type="EMBL" id="JAGGNH010000009">
    <property type="protein sequence ID" value="KAJ0963997.1"/>
    <property type="molecule type" value="Genomic_DNA"/>
</dbReference>
<gene>
    <name evidence="2" type="ORF">J5N97_029119</name>
</gene>
<evidence type="ECO:0000256" key="1">
    <source>
        <dbReference type="ARBA" id="ARBA00006974"/>
    </source>
</evidence>
<dbReference type="PANTHER" id="PTHR31175:SF120">
    <property type="entry name" value="OS09G0547100 PROTEIN"/>
    <property type="match status" value="1"/>
</dbReference>
<proteinExistence type="inferred from homology"/>
<dbReference type="OrthoDB" id="680168at2759"/>
<reference evidence="2" key="2">
    <citation type="journal article" date="2022" name="Hortic Res">
        <title>The genome of Dioscorea zingiberensis sheds light on the biosynthesis, origin and evolution of the medicinally important diosgenin saponins.</title>
        <authorList>
            <person name="Li Y."/>
            <person name="Tan C."/>
            <person name="Li Z."/>
            <person name="Guo J."/>
            <person name="Li S."/>
            <person name="Chen X."/>
            <person name="Wang C."/>
            <person name="Dai X."/>
            <person name="Yang H."/>
            <person name="Song W."/>
            <person name="Hou L."/>
            <person name="Xu J."/>
            <person name="Tong Z."/>
            <person name="Xu A."/>
            <person name="Yuan X."/>
            <person name="Wang W."/>
            <person name="Yang Q."/>
            <person name="Chen L."/>
            <person name="Sun Z."/>
            <person name="Wang K."/>
            <person name="Pan B."/>
            <person name="Chen J."/>
            <person name="Bao Y."/>
            <person name="Liu F."/>
            <person name="Qi X."/>
            <person name="Gang D.R."/>
            <person name="Wen J."/>
            <person name="Li J."/>
        </authorList>
    </citation>
    <scope>NUCLEOTIDE SEQUENCE</scope>
    <source>
        <strain evidence="2">Dzin_1.0</strain>
    </source>
</reference>
<evidence type="ECO:0000313" key="3">
    <source>
        <dbReference type="Proteomes" id="UP001085076"/>
    </source>
</evidence>
<dbReference type="InterPro" id="IPR003676">
    <property type="entry name" value="SAUR_fam"/>
</dbReference>
<dbReference type="Proteomes" id="UP001085076">
    <property type="component" value="Miscellaneous, Linkage group lg09"/>
</dbReference>